<organism evidence="4 5">
    <name type="scientific">Galleria mellonella</name>
    <name type="common">Greater wax moth</name>
    <dbReference type="NCBI Taxonomy" id="7137"/>
    <lineage>
        <taxon>Eukaryota</taxon>
        <taxon>Metazoa</taxon>
        <taxon>Ecdysozoa</taxon>
        <taxon>Arthropoda</taxon>
        <taxon>Hexapoda</taxon>
        <taxon>Insecta</taxon>
        <taxon>Pterygota</taxon>
        <taxon>Neoptera</taxon>
        <taxon>Endopterygota</taxon>
        <taxon>Lepidoptera</taxon>
        <taxon>Glossata</taxon>
        <taxon>Ditrysia</taxon>
        <taxon>Pyraloidea</taxon>
        <taxon>Pyralidae</taxon>
        <taxon>Galleriinae</taxon>
        <taxon>Galleria</taxon>
    </lineage>
</organism>
<evidence type="ECO:0000313" key="5">
    <source>
        <dbReference type="RefSeq" id="XP_026748927.1"/>
    </source>
</evidence>
<keyword evidence="2" id="KW-1133">Transmembrane helix</keyword>
<evidence type="ECO:0000256" key="3">
    <source>
        <dbReference type="SAM" id="SignalP"/>
    </source>
</evidence>
<proteinExistence type="predicted"/>
<feature type="signal peptide" evidence="3">
    <location>
        <begin position="1"/>
        <end position="35"/>
    </location>
</feature>
<dbReference type="GeneID" id="113509721"/>
<evidence type="ECO:0000313" key="4">
    <source>
        <dbReference type="Proteomes" id="UP001652740"/>
    </source>
</evidence>
<feature type="transmembrane region" description="Helical" evidence="2">
    <location>
        <begin position="59"/>
        <end position="81"/>
    </location>
</feature>
<keyword evidence="3" id="KW-0732">Signal</keyword>
<keyword evidence="2" id="KW-0472">Membrane</keyword>
<keyword evidence="2" id="KW-0812">Transmembrane</keyword>
<keyword evidence="4" id="KW-1185">Reference proteome</keyword>
<feature type="transmembrane region" description="Helical" evidence="2">
    <location>
        <begin position="93"/>
        <end position="115"/>
    </location>
</feature>
<gene>
    <name evidence="5" type="primary">LOC113509721</name>
</gene>
<sequence length="244" mass="26431">MSRGTMRTSARVSSHLLIHVNLLLTLSSGAGLATAARLKWDPSTYVVVRELVPTEYRVFAAVLCAASFALMLLAHLGGAALLTRPSPARRTMLYTFAALMSVLVMCELVFMSWALGRLLAWLHSPDAAVVYEALDLRDEIRTIMRFINRLYPLPAEINELLEEVEQDLPRNLYVAGAGVVLVALSQPLSIALACVAARGATDGAHGDAAGDRGLSRSTTDDGDIFHSDSKKPLIKYQNGRLVAL</sequence>
<dbReference type="Proteomes" id="UP001652740">
    <property type="component" value="Unplaced"/>
</dbReference>
<dbReference type="RefSeq" id="XP_026748927.1">
    <property type="nucleotide sequence ID" value="XM_026893126.3"/>
</dbReference>
<name>A0A6J1W7Y1_GALME</name>
<dbReference type="OrthoDB" id="7385553at2759"/>
<feature type="transmembrane region" description="Helical" evidence="2">
    <location>
        <begin position="172"/>
        <end position="195"/>
    </location>
</feature>
<dbReference type="KEGG" id="gmw:113509721"/>
<feature type="region of interest" description="Disordered" evidence="1">
    <location>
        <begin position="201"/>
        <end position="223"/>
    </location>
</feature>
<feature type="compositionally biased region" description="Basic and acidic residues" evidence="1">
    <location>
        <begin position="204"/>
        <end position="214"/>
    </location>
</feature>
<protein>
    <submittedName>
        <fullName evidence="5">Uncharacterized protein LOC113509721</fullName>
    </submittedName>
</protein>
<accession>A0A6J1W7Y1</accession>
<evidence type="ECO:0000256" key="1">
    <source>
        <dbReference type="SAM" id="MobiDB-lite"/>
    </source>
</evidence>
<evidence type="ECO:0000256" key="2">
    <source>
        <dbReference type="SAM" id="Phobius"/>
    </source>
</evidence>
<reference evidence="5" key="1">
    <citation type="submission" date="2025-08" db="UniProtKB">
        <authorList>
            <consortium name="RefSeq"/>
        </authorList>
    </citation>
    <scope>IDENTIFICATION</scope>
    <source>
        <tissue evidence="5">Whole larvae</tissue>
    </source>
</reference>
<feature type="chain" id="PRO_5026767351" evidence="3">
    <location>
        <begin position="36"/>
        <end position="244"/>
    </location>
</feature>
<dbReference type="AlphaFoldDB" id="A0A6J1W7Y1"/>
<dbReference type="InParanoid" id="A0A6J1W7Y1"/>